<dbReference type="InterPro" id="IPR025495">
    <property type="entry name" value="DUF4386"/>
</dbReference>
<gene>
    <name evidence="3" type="ORF">RB614_40650</name>
</gene>
<feature type="transmembrane region" description="Helical" evidence="2">
    <location>
        <begin position="94"/>
        <end position="114"/>
    </location>
</feature>
<evidence type="ECO:0000313" key="4">
    <source>
        <dbReference type="Proteomes" id="UP001230908"/>
    </source>
</evidence>
<name>A0ABU0ZVJ4_9ACTN</name>
<dbReference type="EMBL" id="JAVHUY010000063">
    <property type="protein sequence ID" value="MDQ7910821.1"/>
    <property type="molecule type" value="Genomic_DNA"/>
</dbReference>
<evidence type="ECO:0000313" key="3">
    <source>
        <dbReference type="EMBL" id="MDQ7910821.1"/>
    </source>
</evidence>
<keyword evidence="2" id="KW-0812">Transmembrane</keyword>
<proteinExistence type="predicted"/>
<feature type="transmembrane region" description="Helical" evidence="2">
    <location>
        <begin position="67"/>
        <end position="88"/>
    </location>
</feature>
<reference evidence="3 4" key="1">
    <citation type="submission" date="2023-08" db="EMBL/GenBank/DDBJ databases">
        <title>Phytohabitans sansha sp. nov., isolated from marine sediment.</title>
        <authorList>
            <person name="Zhao Y."/>
            <person name="Yi K."/>
        </authorList>
    </citation>
    <scope>NUCLEOTIDE SEQUENCE [LARGE SCALE GENOMIC DNA]</scope>
    <source>
        <strain evidence="3 4">ZYX-F-186</strain>
    </source>
</reference>
<keyword evidence="4" id="KW-1185">Reference proteome</keyword>
<dbReference type="RefSeq" id="WP_308718063.1">
    <property type="nucleotide sequence ID" value="NZ_JAVHUY010000063.1"/>
</dbReference>
<feature type="transmembrane region" description="Helical" evidence="2">
    <location>
        <begin position="38"/>
        <end position="55"/>
    </location>
</feature>
<comment type="caution">
    <text evidence="3">The sequence shown here is derived from an EMBL/GenBank/DDBJ whole genome shotgun (WGS) entry which is preliminary data.</text>
</comment>
<feature type="transmembrane region" description="Helical" evidence="2">
    <location>
        <begin position="121"/>
        <end position="141"/>
    </location>
</feature>
<accession>A0ABU0ZVJ4</accession>
<feature type="compositionally biased region" description="Low complexity" evidence="1">
    <location>
        <begin position="179"/>
        <end position="198"/>
    </location>
</feature>
<organism evidence="3 4">
    <name type="scientific">Phytohabitans maris</name>
    <dbReference type="NCBI Taxonomy" id="3071409"/>
    <lineage>
        <taxon>Bacteria</taxon>
        <taxon>Bacillati</taxon>
        <taxon>Actinomycetota</taxon>
        <taxon>Actinomycetes</taxon>
        <taxon>Micromonosporales</taxon>
        <taxon>Micromonosporaceae</taxon>
    </lineage>
</organism>
<keyword evidence="2" id="KW-1133">Transmembrane helix</keyword>
<feature type="region of interest" description="Disordered" evidence="1">
    <location>
        <begin position="175"/>
        <end position="198"/>
    </location>
</feature>
<feature type="transmembrane region" description="Helical" evidence="2">
    <location>
        <begin position="147"/>
        <end position="168"/>
    </location>
</feature>
<keyword evidence="2" id="KW-0472">Membrane</keyword>
<protein>
    <submittedName>
        <fullName evidence="3">DUF4386 domain-containing protein</fullName>
    </submittedName>
</protein>
<evidence type="ECO:0000256" key="1">
    <source>
        <dbReference type="SAM" id="MobiDB-lite"/>
    </source>
</evidence>
<dbReference type="Pfam" id="PF14329">
    <property type="entry name" value="DUF4386"/>
    <property type="match status" value="1"/>
</dbReference>
<dbReference type="Proteomes" id="UP001230908">
    <property type="component" value="Unassembled WGS sequence"/>
</dbReference>
<sequence length="198" mass="20284">MSVRTAGRYAGAFFLLAFVSYGIGSALAGQFVGTALVVLNSVMVAAIGVLVFRALGRQHPRTARIYLVARTVEAFLLTAGIVLLDAAGSGAADIAYQAAMLSLGLGSLPFCLALDRRRWLPTWLAIWGFAGYALLATGAAAELTGAPIGLVLAIPGGLFEIVFGLLLLRRGFAPSTTQPGTAPAGASSTAAARTATRS</sequence>
<evidence type="ECO:0000256" key="2">
    <source>
        <dbReference type="SAM" id="Phobius"/>
    </source>
</evidence>